<dbReference type="OrthoDB" id="10255969at2759"/>
<dbReference type="Pfam" id="PF12698">
    <property type="entry name" value="ABC2_membrane_3"/>
    <property type="match status" value="1"/>
</dbReference>
<evidence type="ECO:0000313" key="11">
    <source>
        <dbReference type="EMBL" id="CAF1593806.1"/>
    </source>
</evidence>
<dbReference type="EMBL" id="CAJOBH010000291">
    <property type="protein sequence ID" value="CAF3778579.1"/>
    <property type="molecule type" value="Genomic_DNA"/>
</dbReference>
<dbReference type="Proteomes" id="UP000663855">
    <property type="component" value="Unassembled WGS sequence"/>
</dbReference>
<dbReference type="EMBL" id="CAJNOV010016622">
    <property type="protein sequence ID" value="CAF1593806.1"/>
    <property type="molecule type" value="Genomic_DNA"/>
</dbReference>
<dbReference type="PRINTS" id="PR00164">
    <property type="entry name" value="ABC2TRNSPORT"/>
</dbReference>
<dbReference type="GO" id="GO:0005524">
    <property type="term" value="F:ATP binding"/>
    <property type="evidence" value="ECO:0007669"/>
    <property type="project" value="UniProtKB-KW"/>
</dbReference>
<keyword evidence="6 7" id="KW-0472">Membrane</keyword>
<dbReference type="GO" id="GO:0140359">
    <property type="term" value="F:ABC-type transporter activity"/>
    <property type="evidence" value="ECO:0007669"/>
    <property type="project" value="InterPro"/>
</dbReference>
<dbReference type="InterPro" id="IPR013525">
    <property type="entry name" value="ABC2_TM"/>
</dbReference>
<dbReference type="PROSITE" id="PS51012">
    <property type="entry name" value="ABC_TM2"/>
    <property type="match status" value="1"/>
</dbReference>
<dbReference type="InterPro" id="IPR000412">
    <property type="entry name" value="ABC_2_transport"/>
</dbReference>
<evidence type="ECO:0000313" key="18">
    <source>
        <dbReference type="Proteomes" id="UP000663842"/>
    </source>
</evidence>
<dbReference type="SUPFAM" id="SSF52540">
    <property type="entry name" value="P-loop containing nucleoside triphosphate hydrolases"/>
    <property type="match status" value="1"/>
</dbReference>
<dbReference type="EMBL" id="CAJOBJ010002260">
    <property type="protein sequence ID" value="CAF3918006.1"/>
    <property type="molecule type" value="Genomic_DNA"/>
</dbReference>
<dbReference type="Proteomes" id="UP000663834">
    <property type="component" value="Unassembled WGS sequence"/>
</dbReference>
<dbReference type="PANTHER" id="PTHR43038">
    <property type="entry name" value="ATP-BINDING CASSETTE, SUB-FAMILY H, MEMBER 1"/>
    <property type="match status" value="1"/>
</dbReference>
<dbReference type="EMBL" id="CAJNRE010002205">
    <property type="protein sequence ID" value="CAF1970919.1"/>
    <property type="molecule type" value="Genomic_DNA"/>
</dbReference>
<comment type="caution">
    <text evidence="17">The sequence shown here is derived from an EMBL/GenBank/DDBJ whole genome shotgun (WGS) entry which is preliminary data.</text>
</comment>
<evidence type="ECO:0000313" key="15">
    <source>
        <dbReference type="EMBL" id="CAF3813052.1"/>
    </source>
</evidence>
<evidence type="ECO:0008006" key="19">
    <source>
        <dbReference type="Google" id="ProtNLM"/>
    </source>
</evidence>
<dbReference type="Proteomes" id="UP000681720">
    <property type="component" value="Unassembled WGS sequence"/>
</dbReference>
<keyword evidence="5 7" id="KW-1133">Transmembrane helix</keyword>
<protein>
    <recommendedName>
        <fullName evidence="19">ABC transporter domain-containing protein</fullName>
    </recommendedName>
</protein>
<dbReference type="EMBL" id="CAJOBI010000303">
    <property type="protein sequence ID" value="CAF3813052.1"/>
    <property type="molecule type" value="Genomic_DNA"/>
</dbReference>
<dbReference type="Proteomes" id="UP000681967">
    <property type="component" value="Unassembled WGS sequence"/>
</dbReference>
<evidence type="ECO:0000313" key="13">
    <source>
        <dbReference type="EMBL" id="CAF2155470.1"/>
    </source>
</evidence>
<evidence type="ECO:0000313" key="16">
    <source>
        <dbReference type="EMBL" id="CAF3918006.1"/>
    </source>
</evidence>
<evidence type="ECO:0000256" key="2">
    <source>
        <dbReference type="ARBA" id="ARBA00022692"/>
    </source>
</evidence>
<dbReference type="InterPro" id="IPR047817">
    <property type="entry name" value="ABC2_TM_bact-type"/>
</dbReference>
<dbReference type="PROSITE" id="PS50893">
    <property type="entry name" value="ABC_TRANSPORTER_2"/>
    <property type="match status" value="1"/>
</dbReference>
<keyword evidence="3" id="KW-0547">Nucleotide-binding</keyword>
<dbReference type="Pfam" id="PF00005">
    <property type="entry name" value="ABC_tran"/>
    <property type="match status" value="1"/>
</dbReference>
<sequence>MSDEIQQLANTTTGNQALLSNETEDQSKDLAVCVEGAWKNYGHWWKSMTALRDVTLHVPRGFIYGLLGPSGCGKTTLLRCIVGRLQLNRGEVNVLGQRPGSRGHQIPGRAVGFMPQEAALYKDFSISEMLHYFGHLHNMKRGDILSREEFLLSFLDLPSRGKKICQLSGGQQRRVSLACALLQQPQLLLLDEPTVGLDPLLREKIWSHLIYISKRSKTTIIITTHYIEEARKADRVGLMRSGRMLAEDEPSRLLTKYNQTSLENVFLFLCVEDQKSVLQNSTHSIIQDDKIENAASADNKNLSPLDVTNGETPHSEIRKKELVKNPVLRAKRAAVDCCICPHMHKIYALMVKDLTVIKRNIGFLIFQFLIPLIQISLFCLCIGRDPQHIPMALYNSEAINGFPTGNLSLALLTKIDPEQIHFTPFDDFNKAIDAVKQGHYWGVAAIRLNFSRGIQNKLISLKTDSATLNASSIHLYLDMTNQQVSFVMQNVLLHSTQLLLKDVLSNHRVDPALADPPVVIETPIYGSKAQRFLNFAAPGMMISIIFFLAIGLTALIFVVEKKEGLLERSWIAGVTTVEVMLAHVIVKFFIQFIQIILMVVFADVIFQVTIEGPVLLAMALIFIQGICGMSYGLFISAMCEQEVEVMEVALGSVFPILLTSGVIWPLEGMPPVMRFISNFTPLTHVVEAMRCIVSRAWTLAYFKVWSGFVISGAWSCGFFTLAAILFALRK</sequence>
<dbReference type="PROSITE" id="PS00211">
    <property type="entry name" value="ABC_TRANSPORTER_1"/>
    <property type="match status" value="1"/>
</dbReference>
<accession>A0A819P8P8</accession>
<dbReference type="Proteomes" id="UP000663824">
    <property type="component" value="Unassembled WGS sequence"/>
</dbReference>
<evidence type="ECO:0000256" key="5">
    <source>
        <dbReference type="ARBA" id="ARBA00022989"/>
    </source>
</evidence>
<keyword evidence="2 7" id="KW-0812">Transmembrane</keyword>
<evidence type="ECO:0000313" key="14">
    <source>
        <dbReference type="EMBL" id="CAF3778579.1"/>
    </source>
</evidence>
<dbReference type="InterPro" id="IPR017871">
    <property type="entry name" value="ABC_transporter-like_CS"/>
</dbReference>
<dbReference type="Proteomes" id="UP000663887">
    <property type="component" value="Unassembled WGS sequence"/>
</dbReference>
<dbReference type="EMBL" id="CAJNOW010001016">
    <property type="protein sequence ID" value="CAF1301453.1"/>
    <property type="molecule type" value="Genomic_DNA"/>
</dbReference>
<evidence type="ECO:0000259" key="8">
    <source>
        <dbReference type="PROSITE" id="PS50893"/>
    </source>
</evidence>
<dbReference type="InterPro" id="IPR003593">
    <property type="entry name" value="AAA+_ATPase"/>
</dbReference>
<evidence type="ECO:0000256" key="1">
    <source>
        <dbReference type="ARBA" id="ARBA00004141"/>
    </source>
</evidence>
<organism evidence="17 18">
    <name type="scientific">Rotaria magnacalcarata</name>
    <dbReference type="NCBI Taxonomy" id="392030"/>
    <lineage>
        <taxon>Eukaryota</taxon>
        <taxon>Metazoa</taxon>
        <taxon>Spiralia</taxon>
        <taxon>Gnathifera</taxon>
        <taxon>Rotifera</taxon>
        <taxon>Eurotatoria</taxon>
        <taxon>Bdelloidea</taxon>
        <taxon>Philodinida</taxon>
        <taxon>Philodinidae</taxon>
        <taxon>Rotaria</taxon>
    </lineage>
</organism>
<dbReference type="SMART" id="SM00382">
    <property type="entry name" value="AAA"/>
    <property type="match status" value="1"/>
</dbReference>
<dbReference type="InterPro" id="IPR027417">
    <property type="entry name" value="P-loop_NTPase"/>
</dbReference>
<reference evidence="17" key="1">
    <citation type="submission" date="2021-02" db="EMBL/GenBank/DDBJ databases">
        <authorList>
            <person name="Nowell W R."/>
        </authorList>
    </citation>
    <scope>NUCLEOTIDE SEQUENCE</scope>
</reference>
<dbReference type="EMBL" id="CAJOBF010002097">
    <property type="protein sequence ID" value="CAF4009665.1"/>
    <property type="molecule type" value="Genomic_DNA"/>
</dbReference>
<evidence type="ECO:0000313" key="10">
    <source>
        <dbReference type="EMBL" id="CAF1301453.1"/>
    </source>
</evidence>
<feature type="domain" description="ABC transmembrane type-2" evidence="9">
    <location>
        <begin position="485"/>
        <end position="729"/>
    </location>
</feature>
<dbReference type="AlphaFoldDB" id="A0A819P8P8"/>
<feature type="transmembrane region" description="Helical" evidence="7">
    <location>
        <begin position="616"/>
        <end position="636"/>
    </location>
</feature>
<name>A0A819P8P8_9BILA</name>
<evidence type="ECO:0000256" key="4">
    <source>
        <dbReference type="ARBA" id="ARBA00022840"/>
    </source>
</evidence>
<proteinExistence type="predicted"/>
<dbReference type="PANTHER" id="PTHR43038:SF3">
    <property type="entry name" value="ABC TRANSPORTER G FAMILY MEMBER 20 ISOFORM X1"/>
    <property type="match status" value="1"/>
</dbReference>
<evidence type="ECO:0000313" key="17">
    <source>
        <dbReference type="EMBL" id="CAF4009665.1"/>
    </source>
</evidence>
<dbReference type="Proteomes" id="UP000676336">
    <property type="component" value="Unassembled WGS sequence"/>
</dbReference>
<comment type="subcellular location">
    <subcellularLocation>
        <location evidence="1">Membrane</location>
        <topology evidence="1">Multi-pass membrane protein</topology>
    </subcellularLocation>
</comment>
<evidence type="ECO:0000256" key="3">
    <source>
        <dbReference type="ARBA" id="ARBA00022741"/>
    </source>
</evidence>
<feature type="domain" description="ABC transporter" evidence="8">
    <location>
        <begin position="32"/>
        <end position="266"/>
    </location>
</feature>
<dbReference type="GO" id="GO:0043190">
    <property type="term" value="C:ATP-binding cassette (ABC) transporter complex"/>
    <property type="evidence" value="ECO:0007669"/>
    <property type="project" value="InterPro"/>
</dbReference>
<evidence type="ECO:0000313" key="12">
    <source>
        <dbReference type="EMBL" id="CAF1970919.1"/>
    </source>
</evidence>
<dbReference type="Proteomes" id="UP000663842">
    <property type="component" value="Unassembled WGS sequence"/>
</dbReference>
<feature type="transmembrane region" description="Helical" evidence="7">
    <location>
        <begin position="532"/>
        <end position="557"/>
    </location>
</feature>
<dbReference type="CDD" id="cd03230">
    <property type="entry name" value="ABC_DR_subfamily_A"/>
    <property type="match status" value="1"/>
</dbReference>
<dbReference type="GO" id="GO:0016887">
    <property type="term" value="F:ATP hydrolysis activity"/>
    <property type="evidence" value="ECO:0007669"/>
    <property type="project" value="InterPro"/>
</dbReference>
<dbReference type="Gene3D" id="3.40.50.300">
    <property type="entry name" value="P-loop containing nucleotide triphosphate hydrolases"/>
    <property type="match status" value="1"/>
</dbReference>
<keyword evidence="4" id="KW-0067">ATP-binding</keyword>
<feature type="transmembrane region" description="Helical" evidence="7">
    <location>
        <begin position="704"/>
        <end position="728"/>
    </location>
</feature>
<dbReference type="EMBL" id="CAJNRG010014349">
    <property type="protein sequence ID" value="CAF2155470.1"/>
    <property type="molecule type" value="Genomic_DNA"/>
</dbReference>
<feature type="transmembrane region" description="Helical" evidence="7">
    <location>
        <begin position="648"/>
        <end position="666"/>
    </location>
</feature>
<evidence type="ECO:0000256" key="7">
    <source>
        <dbReference type="SAM" id="Phobius"/>
    </source>
</evidence>
<evidence type="ECO:0000256" key="6">
    <source>
        <dbReference type="ARBA" id="ARBA00023136"/>
    </source>
</evidence>
<gene>
    <name evidence="14" type="ORF">BYL167_LOCUS1813</name>
    <name evidence="11" type="ORF">CJN711_LOCUS34349</name>
    <name evidence="16" type="ORF">GIL414_LOCUS7421</name>
    <name evidence="10" type="ORF">KQP761_LOCUS4788</name>
    <name evidence="12" type="ORF">MBJ925_LOCUS6810</name>
    <name evidence="15" type="ORF">SMN809_LOCUS1839</name>
    <name evidence="17" type="ORF">UXM345_LOCUS16686</name>
    <name evidence="13" type="ORF">XDN619_LOCUS29440</name>
</gene>
<evidence type="ECO:0000259" key="9">
    <source>
        <dbReference type="PROSITE" id="PS51012"/>
    </source>
</evidence>
<dbReference type="InterPro" id="IPR003439">
    <property type="entry name" value="ABC_transporter-like_ATP-bd"/>
</dbReference>